<gene>
    <name evidence="1" type="ORF">GBAR_LOCUS12481</name>
</gene>
<keyword evidence="2" id="KW-1185">Reference proteome</keyword>
<sequence length="50" mass="6001">MIICTTTTWLQQSSCEIKPFKIRLCLIIRTTRYVYISLSWLINYSRSISR</sequence>
<evidence type="ECO:0000313" key="2">
    <source>
        <dbReference type="Proteomes" id="UP001174909"/>
    </source>
</evidence>
<proteinExistence type="predicted"/>
<reference evidence="1" key="1">
    <citation type="submission" date="2023-03" db="EMBL/GenBank/DDBJ databases">
        <authorList>
            <person name="Steffen K."/>
            <person name="Cardenas P."/>
        </authorList>
    </citation>
    <scope>NUCLEOTIDE SEQUENCE</scope>
</reference>
<dbReference type="Proteomes" id="UP001174909">
    <property type="component" value="Unassembled WGS sequence"/>
</dbReference>
<name>A0AA35S1L5_GEOBA</name>
<accession>A0AA35S1L5</accession>
<comment type="caution">
    <text evidence="1">The sequence shown here is derived from an EMBL/GenBank/DDBJ whole genome shotgun (WGS) entry which is preliminary data.</text>
</comment>
<evidence type="ECO:0000313" key="1">
    <source>
        <dbReference type="EMBL" id="CAI8020962.1"/>
    </source>
</evidence>
<organism evidence="1 2">
    <name type="scientific">Geodia barretti</name>
    <name type="common">Barrett's horny sponge</name>
    <dbReference type="NCBI Taxonomy" id="519541"/>
    <lineage>
        <taxon>Eukaryota</taxon>
        <taxon>Metazoa</taxon>
        <taxon>Porifera</taxon>
        <taxon>Demospongiae</taxon>
        <taxon>Heteroscleromorpha</taxon>
        <taxon>Tetractinellida</taxon>
        <taxon>Astrophorina</taxon>
        <taxon>Geodiidae</taxon>
        <taxon>Geodia</taxon>
    </lineage>
</organism>
<dbReference type="AlphaFoldDB" id="A0AA35S1L5"/>
<dbReference type="EMBL" id="CASHTH010001857">
    <property type="protein sequence ID" value="CAI8020962.1"/>
    <property type="molecule type" value="Genomic_DNA"/>
</dbReference>
<protein>
    <submittedName>
        <fullName evidence="1">Uncharacterized protein</fullName>
    </submittedName>
</protein>